<proteinExistence type="predicted"/>
<dbReference type="GO" id="GO:0006310">
    <property type="term" value="P:DNA recombination"/>
    <property type="evidence" value="ECO:0007669"/>
    <property type="project" value="UniProtKB-KW"/>
</dbReference>
<feature type="domain" description="Core-binding (CB)" evidence="7">
    <location>
        <begin position="104"/>
        <end position="184"/>
    </location>
</feature>
<dbReference type="InterPro" id="IPR011010">
    <property type="entry name" value="DNA_brk_join_enz"/>
</dbReference>
<feature type="region of interest" description="Disordered" evidence="5">
    <location>
        <begin position="413"/>
        <end position="441"/>
    </location>
</feature>
<dbReference type="RefSeq" id="WP_339097136.1">
    <property type="nucleotide sequence ID" value="NZ_CP149782.1"/>
</dbReference>
<dbReference type="CDD" id="cd01189">
    <property type="entry name" value="INT_ICEBs1_C_like"/>
    <property type="match status" value="1"/>
</dbReference>
<evidence type="ECO:0000256" key="3">
    <source>
        <dbReference type="ARBA" id="ARBA00023172"/>
    </source>
</evidence>
<feature type="compositionally biased region" description="Basic and acidic residues" evidence="5">
    <location>
        <begin position="274"/>
        <end position="290"/>
    </location>
</feature>
<dbReference type="Gene3D" id="1.10.443.10">
    <property type="entry name" value="Intergrase catalytic core"/>
    <property type="match status" value="1"/>
</dbReference>
<evidence type="ECO:0000259" key="6">
    <source>
        <dbReference type="PROSITE" id="PS51898"/>
    </source>
</evidence>
<dbReference type="PANTHER" id="PTHR30349">
    <property type="entry name" value="PHAGE INTEGRASE-RELATED"/>
    <property type="match status" value="1"/>
</dbReference>
<sequence length="441" mass="50030">MAKNPPQNITRLPSGSYRWRKRVLLADGTSVRLTGTAKTRLEAERDMIDRAAEARRQDRKTVQDKQPAIADLSNDAVTALELKRVHSVSDAQHALTARKQPDQLTVADLVIEHMEAMQAKWSVATRLHNEGWFIRHIKPALGNLKASELTPAMLRRFYDDRSQLSHSARNQLKCLLNGAYKRAQQTGLLTFNPVAIQPIGIKRAKSTRVKYFEPQDAIAFNAVAKHDRFGMILSFLLLTGMRLGEACGLHWSDIAEQPTQSAEAMEQVWGVDIHRNRTERPDPSGKEPTKTDSSTRYIYVSQEVHDLLLALKAQQEIEAELHGRRDPHVFLSTTGYPIRADTVRHVMRRLCQDAGVKELSPHCLRHTFASIQINAGKTVKEVSEHLGHKDTTITLNLYYHLFERQRQGVVLTLPAPETPTSPNPVRRDRRPLHPPKKRDKE</sequence>
<organism evidence="8">
    <name type="scientific">Deinococcus sp. VB142</name>
    <dbReference type="NCBI Taxonomy" id="3112952"/>
    <lineage>
        <taxon>Bacteria</taxon>
        <taxon>Thermotogati</taxon>
        <taxon>Deinococcota</taxon>
        <taxon>Deinococci</taxon>
        <taxon>Deinococcales</taxon>
        <taxon>Deinococcaceae</taxon>
        <taxon>Deinococcus</taxon>
    </lineage>
</organism>
<dbReference type="InterPro" id="IPR010998">
    <property type="entry name" value="Integrase_recombinase_N"/>
</dbReference>
<feature type="compositionally biased region" description="Basic residues" evidence="5">
    <location>
        <begin position="427"/>
        <end position="441"/>
    </location>
</feature>
<name>A0AAU6Q595_9DEIO</name>
<dbReference type="PROSITE" id="PS51898">
    <property type="entry name" value="TYR_RECOMBINASE"/>
    <property type="match status" value="1"/>
</dbReference>
<dbReference type="InterPro" id="IPR044068">
    <property type="entry name" value="CB"/>
</dbReference>
<protein>
    <submittedName>
        <fullName evidence="8">Tyrosine-type recombinase/integrase</fullName>
    </submittedName>
</protein>
<reference evidence="8" key="1">
    <citation type="submission" date="2024-03" db="EMBL/GenBank/DDBJ databases">
        <title>Deinococcus weizhi sp. nov., isolated from human skin.</title>
        <authorList>
            <person name="Wei Z."/>
            <person name="Tian F."/>
            <person name="Yang C."/>
            <person name="Xin L.T."/>
            <person name="Wen Z.J."/>
            <person name="Lan K.C."/>
            <person name="Yu L."/>
            <person name="Zhe W."/>
            <person name="Dan F.D."/>
            <person name="Jun W."/>
            <person name="Rui Z."/>
            <person name="Yong X.J."/>
            <person name="Ting Y."/>
            <person name="Wei X."/>
            <person name="Xu Z.G."/>
            <person name="Xin Z."/>
            <person name="Dong F.G."/>
            <person name="Ni X.M."/>
            <person name="Zheng M.G."/>
            <person name="Chun Y."/>
            <person name="Qian W.X."/>
        </authorList>
    </citation>
    <scope>NUCLEOTIDE SEQUENCE</scope>
    <source>
        <strain evidence="8">VB142</strain>
    </source>
</reference>
<evidence type="ECO:0000256" key="2">
    <source>
        <dbReference type="ARBA" id="ARBA00023125"/>
    </source>
</evidence>
<dbReference type="InterPro" id="IPR002104">
    <property type="entry name" value="Integrase_catalytic"/>
</dbReference>
<dbReference type="SUPFAM" id="SSF56349">
    <property type="entry name" value="DNA breaking-rejoining enzymes"/>
    <property type="match status" value="1"/>
</dbReference>
<gene>
    <name evidence="8" type="ORF">WDJ50_06775</name>
</gene>
<dbReference type="Gene3D" id="1.10.150.130">
    <property type="match status" value="1"/>
</dbReference>
<dbReference type="GO" id="GO:0015074">
    <property type="term" value="P:DNA integration"/>
    <property type="evidence" value="ECO:0007669"/>
    <property type="project" value="UniProtKB-KW"/>
</dbReference>
<dbReference type="EMBL" id="CP149782">
    <property type="protein sequence ID" value="WYF45810.1"/>
    <property type="molecule type" value="Genomic_DNA"/>
</dbReference>
<evidence type="ECO:0000256" key="5">
    <source>
        <dbReference type="SAM" id="MobiDB-lite"/>
    </source>
</evidence>
<dbReference type="PANTHER" id="PTHR30349:SF84">
    <property type="entry name" value="PHAGE-RELATED INTEGRASE"/>
    <property type="match status" value="1"/>
</dbReference>
<dbReference type="InterPro" id="IPR013762">
    <property type="entry name" value="Integrase-like_cat_sf"/>
</dbReference>
<evidence type="ECO:0000313" key="8">
    <source>
        <dbReference type="EMBL" id="WYF45810.1"/>
    </source>
</evidence>
<dbReference type="AlphaFoldDB" id="A0AAU6Q595"/>
<feature type="domain" description="Tyr recombinase" evidence="6">
    <location>
        <begin position="207"/>
        <end position="411"/>
    </location>
</feature>
<dbReference type="Pfam" id="PF14659">
    <property type="entry name" value="Phage_int_SAM_3"/>
    <property type="match status" value="1"/>
</dbReference>
<dbReference type="InterPro" id="IPR050090">
    <property type="entry name" value="Tyrosine_recombinase_XerCD"/>
</dbReference>
<dbReference type="InterPro" id="IPR004107">
    <property type="entry name" value="Integrase_SAM-like_N"/>
</dbReference>
<evidence type="ECO:0000259" key="7">
    <source>
        <dbReference type="PROSITE" id="PS51900"/>
    </source>
</evidence>
<keyword evidence="3" id="KW-0233">DNA recombination</keyword>
<evidence type="ECO:0000256" key="4">
    <source>
        <dbReference type="PROSITE-ProRule" id="PRU01248"/>
    </source>
</evidence>
<dbReference type="PROSITE" id="PS51900">
    <property type="entry name" value="CB"/>
    <property type="match status" value="1"/>
</dbReference>
<feature type="region of interest" description="Disordered" evidence="5">
    <location>
        <begin position="274"/>
        <end position="294"/>
    </location>
</feature>
<dbReference type="GO" id="GO:0003677">
    <property type="term" value="F:DNA binding"/>
    <property type="evidence" value="ECO:0007669"/>
    <property type="project" value="UniProtKB-UniRule"/>
</dbReference>
<keyword evidence="1" id="KW-0229">DNA integration</keyword>
<evidence type="ECO:0000256" key="1">
    <source>
        <dbReference type="ARBA" id="ARBA00022908"/>
    </source>
</evidence>
<keyword evidence="2 4" id="KW-0238">DNA-binding</keyword>
<accession>A0AAU6Q595</accession>
<dbReference type="Pfam" id="PF00589">
    <property type="entry name" value="Phage_integrase"/>
    <property type="match status" value="1"/>
</dbReference>